<dbReference type="RefSeq" id="WP_198732860.1">
    <property type="nucleotide sequence ID" value="NZ_JAEINH010000003.1"/>
</dbReference>
<dbReference type="Pfam" id="PF13643">
    <property type="entry name" value="DUF4145"/>
    <property type="match status" value="1"/>
</dbReference>
<proteinExistence type="predicted"/>
<organism evidence="2 3">
    <name type="scientific">Sanguibacter suaedae</name>
    <dbReference type="NCBI Taxonomy" id="2795737"/>
    <lineage>
        <taxon>Bacteria</taxon>
        <taxon>Bacillati</taxon>
        <taxon>Actinomycetota</taxon>
        <taxon>Actinomycetes</taxon>
        <taxon>Micrococcales</taxon>
        <taxon>Sanguibacteraceae</taxon>
        <taxon>Sanguibacter</taxon>
    </lineage>
</organism>
<dbReference type="Proteomes" id="UP000602087">
    <property type="component" value="Unassembled WGS sequence"/>
</dbReference>
<feature type="domain" description="DUF4145" evidence="1">
    <location>
        <begin position="32"/>
        <end position="120"/>
    </location>
</feature>
<sequence>MDAATNLEWHPSKVEGKQFPDVPEHIASAADEAYRCFSISALRAAILLGRSVVEATAKDKGIVKGTLATKINGLEAAGHIRPLIAETAHEIRFLGNDMAHGDFIEPVSDGQAADVLAFMDEVLNEVYQGPARVNARRAARIAPTAD</sequence>
<keyword evidence="3" id="KW-1185">Reference proteome</keyword>
<gene>
    <name evidence="2" type="ORF">JAV76_04620</name>
</gene>
<dbReference type="AlphaFoldDB" id="A0A934M959"/>
<evidence type="ECO:0000259" key="1">
    <source>
        <dbReference type="Pfam" id="PF13643"/>
    </source>
</evidence>
<dbReference type="InterPro" id="IPR025285">
    <property type="entry name" value="DUF4145"/>
</dbReference>
<accession>A0A934M959</accession>
<name>A0A934M959_9MICO</name>
<reference evidence="2" key="1">
    <citation type="submission" date="2020-12" db="EMBL/GenBank/DDBJ databases">
        <title>Sanguibacter suaedae sp. nov., isolated from Suaeda aralocaspica.</title>
        <authorList>
            <person name="Ma Q."/>
        </authorList>
    </citation>
    <scope>NUCLEOTIDE SEQUENCE</scope>
    <source>
        <strain evidence="2">YZGR15</strain>
    </source>
</reference>
<protein>
    <submittedName>
        <fullName evidence="2">DUF4145 domain-containing protein</fullName>
    </submittedName>
</protein>
<evidence type="ECO:0000313" key="2">
    <source>
        <dbReference type="EMBL" id="MBI9114298.1"/>
    </source>
</evidence>
<evidence type="ECO:0000313" key="3">
    <source>
        <dbReference type="Proteomes" id="UP000602087"/>
    </source>
</evidence>
<dbReference type="EMBL" id="JAEINH010000003">
    <property type="protein sequence ID" value="MBI9114298.1"/>
    <property type="molecule type" value="Genomic_DNA"/>
</dbReference>
<comment type="caution">
    <text evidence="2">The sequence shown here is derived from an EMBL/GenBank/DDBJ whole genome shotgun (WGS) entry which is preliminary data.</text>
</comment>